<reference evidence="1 2" key="1">
    <citation type="submission" date="2016-10" db="EMBL/GenBank/DDBJ databases">
        <authorList>
            <person name="de Groot N.N."/>
        </authorList>
    </citation>
    <scope>NUCLEOTIDE SEQUENCE [LARGE SCALE GENOMIC DNA]</scope>
    <source>
        <strain evidence="1 2">ATCC 51327</strain>
    </source>
</reference>
<dbReference type="PANTHER" id="PTHR39162:SF1">
    <property type="entry name" value="SPORULATION PROTEIN YTFJ"/>
    <property type="match status" value="1"/>
</dbReference>
<dbReference type="STRING" id="29563.SAMN02983006_02789"/>
<dbReference type="EMBL" id="FOTI01000066">
    <property type="protein sequence ID" value="SFM09602.1"/>
    <property type="molecule type" value="Genomic_DNA"/>
</dbReference>
<dbReference type="AlphaFoldDB" id="A0A1I4N1Z7"/>
<name>A0A1I4N1Z7_9FIRM</name>
<dbReference type="Proteomes" id="UP000199006">
    <property type="component" value="Unassembled WGS sequence"/>
</dbReference>
<dbReference type="PANTHER" id="PTHR39162">
    <property type="entry name" value="GLL3345 PROTEIN"/>
    <property type="match status" value="1"/>
</dbReference>
<dbReference type="RefSeq" id="WP_089862768.1">
    <property type="nucleotide sequence ID" value="NZ_FOTI01000066.1"/>
</dbReference>
<dbReference type="Pfam" id="PF09579">
    <property type="entry name" value="Spore_YtfJ"/>
    <property type="match status" value="1"/>
</dbReference>
<sequence>METTKEVLETMYDKLDHLLKTETVIGKAITVGDIKLIPIITASFGLGGGVGEEKSKSAGGGGGLGCKISPDAILVINGDEVKMLPVKNKGPLESILAKVPELLHQFESDKKTDSDQNSEKNWLYN</sequence>
<proteinExistence type="predicted"/>
<accession>A0A1I4N1Z7</accession>
<evidence type="ECO:0000313" key="1">
    <source>
        <dbReference type="EMBL" id="SFM09602.1"/>
    </source>
</evidence>
<protein>
    <submittedName>
        <fullName evidence="1">Uncharacterized spore protein YtfJ</fullName>
    </submittedName>
</protein>
<keyword evidence="2" id="KW-1185">Reference proteome</keyword>
<dbReference type="OrthoDB" id="1711150at2"/>
<gene>
    <name evidence="1" type="ORF">SAMN02983006_02789</name>
</gene>
<organism evidence="1 2">
    <name type="scientific">Halanaerobium salsuginis</name>
    <dbReference type="NCBI Taxonomy" id="29563"/>
    <lineage>
        <taxon>Bacteria</taxon>
        <taxon>Bacillati</taxon>
        <taxon>Bacillota</taxon>
        <taxon>Clostridia</taxon>
        <taxon>Halanaerobiales</taxon>
        <taxon>Halanaerobiaceae</taxon>
        <taxon>Halanaerobium</taxon>
    </lineage>
</organism>
<dbReference type="InterPro" id="IPR014229">
    <property type="entry name" value="Spore_YtfJ"/>
</dbReference>
<evidence type="ECO:0000313" key="2">
    <source>
        <dbReference type="Proteomes" id="UP000199006"/>
    </source>
</evidence>